<dbReference type="Pfam" id="PF03807">
    <property type="entry name" value="F420_oxidored"/>
    <property type="match status" value="1"/>
</dbReference>
<organism evidence="4 5">
    <name type="scientific">Basidiobolus ranarum</name>
    <dbReference type="NCBI Taxonomy" id="34480"/>
    <lineage>
        <taxon>Eukaryota</taxon>
        <taxon>Fungi</taxon>
        <taxon>Fungi incertae sedis</taxon>
        <taxon>Zoopagomycota</taxon>
        <taxon>Entomophthoromycotina</taxon>
        <taxon>Basidiobolomycetes</taxon>
        <taxon>Basidiobolales</taxon>
        <taxon>Basidiobolaceae</taxon>
        <taxon>Basidiobolus</taxon>
    </lineage>
</organism>
<dbReference type="Proteomes" id="UP001479436">
    <property type="component" value="Unassembled WGS sequence"/>
</dbReference>
<comment type="caution">
    <text evidence="4">The sequence shown here is derived from an EMBL/GenBank/DDBJ whole genome shotgun (WGS) entry which is preliminary data.</text>
</comment>
<keyword evidence="2" id="KW-0472">Membrane</keyword>
<dbReference type="InterPro" id="IPR036291">
    <property type="entry name" value="NAD(P)-bd_dom_sf"/>
</dbReference>
<name>A0ABR2VTT5_9FUNG</name>
<feature type="transmembrane region" description="Helical" evidence="2">
    <location>
        <begin position="301"/>
        <end position="326"/>
    </location>
</feature>
<feature type="transmembrane region" description="Helical" evidence="2">
    <location>
        <begin position="216"/>
        <end position="234"/>
    </location>
</feature>
<proteinExistence type="predicted"/>
<sequence length="440" mass="48601">MTEPGVRISSFIDMDEKPTLITTSDLGVGELKIGIIGTGWYGRALAGRLIESGFEVILGSRDPSSVEFELPCVAATYHEVIASCSIVALTIPWIHHKAFASEHELALVDKIIIDVSNPSSRKEILQGGLCIAERLQDYLPKSKVVKGLNTISAYTLQNDIRGSNRQVHICTDSSEAYELMSYLVKRIGYSPVNAGGLSQAQEVEALPLAFFEEWRVPFYFAFTVYLLFTIYVAITEYAVKKSLPGNFPLIMMNRIVACTAINMFAATNLAGCVANVVQLMRGTASKPFPKWLAHWLNHRKNLGLLGFAGILIHGCMGAIVSFHSFADHFGFQDQISLFFANISILLYGTLSISSLPGISTSLSWREWRFIQSRLGWLALCIGFTHDLLITAPYWKYMLDGKPPSIGFISAILPAFTVALKIILTLPPVSWKLSRVLLGKK</sequence>
<dbReference type="PANTHER" id="PTHR14239">
    <property type="entry name" value="DUDULIN-RELATED"/>
    <property type="match status" value="1"/>
</dbReference>
<keyword evidence="5" id="KW-1185">Reference proteome</keyword>
<evidence type="ECO:0000313" key="5">
    <source>
        <dbReference type="Proteomes" id="UP001479436"/>
    </source>
</evidence>
<feature type="transmembrane region" description="Helical" evidence="2">
    <location>
        <begin position="374"/>
        <end position="394"/>
    </location>
</feature>
<dbReference type="Gene3D" id="3.40.50.720">
    <property type="entry name" value="NAD(P)-binding Rossmann-like Domain"/>
    <property type="match status" value="1"/>
</dbReference>
<reference evidence="4 5" key="1">
    <citation type="submission" date="2023-04" db="EMBL/GenBank/DDBJ databases">
        <title>Genome of Basidiobolus ranarum AG-B5.</title>
        <authorList>
            <person name="Stajich J.E."/>
            <person name="Carter-House D."/>
            <person name="Gryganskyi A."/>
        </authorList>
    </citation>
    <scope>NUCLEOTIDE SEQUENCE [LARGE SCALE GENOMIC DNA]</scope>
    <source>
        <strain evidence="4 5">AG-B5</strain>
    </source>
</reference>
<gene>
    <name evidence="4" type="primary">STEAP3_2</name>
    <name evidence="4" type="ORF">K7432_011474</name>
</gene>
<dbReference type="EMBL" id="JASJQH010007765">
    <property type="protein sequence ID" value="KAK9701970.1"/>
    <property type="molecule type" value="Genomic_DNA"/>
</dbReference>
<dbReference type="SUPFAM" id="SSF51735">
    <property type="entry name" value="NAD(P)-binding Rossmann-fold domains"/>
    <property type="match status" value="1"/>
</dbReference>
<dbReference type="PANTHER" id="PTHR14239:SF0">
    <property type="entry name" value="F420-DEPENDENT NADP REDUCTASE"/>
    <property type="match status" value="1"/>
</dbReference>
<feature type="transmembrane region" description="Helical" evidence="2">
    <location>
        <begin position="254"/>
        <end position="280"/>
    </location>
</feature>
<dbReference type="InterPro" id="IPR051267">
    <property type="entry name" value="STEAP_metalloreductase"/>
</dbReference>
<dbReference type="InterPro" id="IPR028939">
    <property type="entry name" value="P5C_Rdtase_cat_N"/>
</dbReference>
<feature type="transmembrane region" description="Helical" evidence="2">
    <location>
        <begin position="406"/>
        <end position="430"/>
    </location>
</feature>
<feature type="transmembrane region" description="Helical" evidence="2">
    <location>
        <begin position="338"/>
        <end position="362"/>
    </location>
</feature>
<evidence type="ECO:0000256" key="1">
    <source>
        <dbReference type="ARBA" id="ARBA00023002"/>
    </source>
</evidence>
<keyword evidence="2" id="KW-0812">Transmembrane</keyword>
<keyword evidence="2" id="KW-1133">Transmembrane helix</keyword>
<feature type="domain" description="Pyrroline-5-carboxylate reductase catalytic N-terminal" evidence="3">
    <location>
        <begin position="32"/>
        <end position="118"/>
    </location>
</feature>
<evidence type="ECO:0000313" key="4">
    <source>
        <dbReference type="EMBL" id="KAK9701970.1"/>
    </source>
</evidence>
<protein>
    <submittedName>
        <fullName evidence="4">Metalloreductase</fullName>
    </submittedName>
</protein>
<evidence type="ECO:0000259" key="3">
    <source>
        <dbReference type="Pfam" id="PF03807"/>
    </source>
</evidence>
<keyword evidence="1" id="KW-0560">Oxidoreductase</keyword>
<evidence type="ECO:0000256" key="2">
    <source>
        <dbReference type="SAM" id="Phobius"/>
    </source>
</evidence>
<accession>A0ABR2VTT5</accession>